<reference evidence="1" key="1">
    <citation type="submission" date="2023-04" db="EMBL/GenBank/DDBJ databases">
        <title>Phytophthora fragariaefolia NBRC 109709.</title>
        <authorList>
            <person name="Ichikawa N."/>
            <person name="Sato H."/>
            <person name="Tonouchi N."/>
        </authorList>
    </citation>
    <scope>NUCLEOTIDE SEQUENCE</scope>
    <source>
        <strain evidence="1">NBRC 109709</strain>
    </source>
</reference>
<dbReference type="EMBL" id="BSXT01003544">
    <property type="protein sequence ID" value="GMF54591.1"/>
    <property type="molecule type" value="Genomic_DNA"/>
</dbReference>
<name>A0A9W6Y7M8_9STRA</name>
<protein>
    <submittedName>
        <fullName evidence="1">Unnamed protein product</fullName>
    </submittedName>
</protein>
<keyword evidence="2" id="KW-1185">Reference proteome</keyword>
<gene>
    <name evidence="1" type="ORF">Pfra01_002281600</name>
</gene>
<dbReference type="AlphaFoldDB" id="A0A9W6Y7M8"/>
<proteinExistence type="predicted"/>
<evidence type="ECO:0000313" key="1">
    <source>
        <dbReference type="EMBL" id="GMF54591.1"/>
    </source>
</evidence>
<organism evidence="1 2">
    <name type="scientific">Phytophthora fragariaefolia</name>
    <dbReference type="NCBI Taxonomy" id="1490495"/>
    <lineage>
        <taxon>Eukaryota</taxon>
        <taxon>Sar</taxon>
        <taxon>Stramenopiles</taxon>
        <taxon>Oomycota</taxon>
        <taxon>Peronosporomycetes</taxon>
        <taxon>Peronosporales</taxon>
        <taxon>Peronosporaceae</taxon>
        <taxon>Phytophthora</taxon>
    </lineage>
</organism>
<dbReference type="OrthoDB" id="2016287at2759"/>
<comment type="caution">
    <text evidence="1">The sequence shown here is derived from an EMBL/GenBank/DDBJ whole genome shotgun (WGS) entry which is preliminary data.</text>
</comment>
<accession>A0A9W6Y7M8</accession>
<dbReference type="Proteomes" id="UP001165121">
    <property type="component" value="Unassembled WGS sequence"/>
</dbReference>
<evidence type="ECO:0000313" key="2">
    <source>
        <dbReference type="Proteomes" id="UP001165121"/>
    </source>
</evidence>
<sequence>MIRTEQVGVSRTAHDEGPMLRSQMRGCLAVADVFDPRTDSAVTKSTAELKLDWNNADGRAGYQLHLNDGPGIQVTQVMDKAEDKLKPGYEPGGDIQLGYQVGEGAELSEPPSYADSPSRNSAVRRDCAEALVPTHWKENALSYDASVTMDGAYGSCSWILWSLPDCSIVIAASTYLPSVTLGVAKSVAMSNGLVAARELGATNLIIAGSFQIDNSDSTDGYKVKQLPAEFAFRSAGTTNLNFVRYVHVARKYNSAAQAMLMEALDNKAGRVVLSVKRKAELKVLNRIPEVLHSVCKLGNSTNESKMTGGSPAGPETIDRVSELVNHTSNRPVKCADSQSRVRNTRFSYSRVHKPGQGSTKVGNSAGEPIMMAGLPVRSEMMARVPTSRNQTTHRPGKCADAQSRVRNTRVSYCRVHKPDQVSTTVGNSAEAVLLMVRSRPAIPEKNQTPSGIFAVVGEFWGTLLPQSRVHHSGAWSSRARQVRVDDNSTE</sequence>